<dbReference type="EMBL" id="CP099464">
    <property type="protein sequence ID" value="UUO15359.1"/>
    <property type="molecule type" value="Genomic_DNA"/>
</dbReference>
<dbReference type="RefSeq" id="WP_257121172.1">
    <property type="nucleotide sequence ID" value="NZ_CP099464.1"/>
</dbReference>
<keyword evidence="2" id="KW-1185">Reference proteome</keyword>
<evidence type="ECO:0000313" key="1">
    <source>
        <dbReference type="EMBL" id="UUO15359.1"/>
    </source>
</evidence>
<sequence length="269" mass="30000">MVTWNTKLIYDQKKNSNFTDFFKEHQSLHLIIILTTFSHSYQLNILKPETTTMKSWKSILVLALLCLSLVFADSALADPPKYKKNPDYITLNQKLQQLQTAKATQTPLTGYTPEEIDQKIHDLEFQKSAFESGIDWGQCSNQTGKTLAIYGTEPNLEDDDYSNGAALYFLADGQTTKDKWNCKGIYLPTDVKAVALGLNGEKEELTDGVVIKVFNGTKVVLKTNPDTSAIEFNQVGTQIPKAGEINWFVPNVTQAVIDAKITNAPTKKA</sequence>
<reference evidence="1" key="1">
    <citation type="submission" date="2022-06" db="EMBL/GenBank/DDBJ databases">
        <title>Nostosin G and Spiroidesin B from the Cyanobacterium Dolichospermum sp. NIES-1697.</title>
        <authorList>
            <person name="Phan C.-S."/>
            <person name="Mehjabin J.J."/>
            <person name="Anas A.R.J."/>
            <person name="Hayasaka M."/>
            <person name="Onoki R."/>
            <person name="Wang J."/>
            <person name="Umezawa T."/>
            <person name="Washio K."/>
            <person name="Morikawa M."/>
            <person name="Okino T."/>
        </authorList>
    </citation>
    <scope>NUCLEOTIDE SEQUENCE</scope>
    <source>
        <strain evidence="1">NIES-1697</strain>
    </source>
</reference>
<protein>
    <submittedName>
        <fullName evidence="1">Uncharacterized protein</fullName>
    </submittedName>
</protein>
<evidence type="ECO:0000313" key="2">
    <source>
        <dbReference type="Proteomes" id="UP001057561"/>
    </source>
</evidence>
<name>A0ABY5M0L2_9CYAN</name>
<accession>A0ABY5M0L2</accession>
<gene>
    <name evidence="1" type="ORF">NG743_25780</name>
</gene>
<proteinExistence type="predicted"/>
<organism evidence="1 2">
    <name type="scientific">Dolichospermum heterosporum TAC447</name>
    <dbReference type="NCBI Taxonomy" id="747523"/>
    <lineage>
        <taxon>Bacteria</taxon>
        <taxon>Bacillati</taxon>
        <taxon>Cyanobacteriota</taxon>
        <taxon>Cyanophyceae</taxon>
        <taxon>Nostocales</taxon>
        <taxon>Aphanizomenonaceae</taxon>
        <taxon>Dolichospermum</taxon>
        <taxon>Dolichospermum heterosporum</taxon>
    </lineage>
</organism>
<dbReference type="Proteomes" id="UP001057561">
    <property type="component" value="Chromosome"/>
</dbReference>